<dbReference type="PRINTS" id="PR00598">
    <property type="entry name" value="HTHMARR"/>
</dbReference>
<dbReference type="SUPFAM" id="SSF46785">
    <property type="entry name" value="Winged helix' DNA-binding domain"/>
    <property type="match status" value="1"/>
</dbReference>
<dbReference type="SMART" id="SM00347">
    <property type="entry name" value="HTH_MARR"/>
    <property type="match status" value="1"/>
</dbReference>
<dbReference type="InterPro" id="IPR036388">
    <property type="entry name" value="WH-like_DNA-bd_sf"/>
</dbReference>
<dbReference type="AlphaFoldDB" id="A0A919VKZ7"/>
<dbReference type="Gene3D" id="1.10.10.10">
    <property type="entry name" value="Winged helix-like DNA-binding domain superfamily/Winged helix DNA-binding domain"/>
    <property type="match status" value="1"/>
</dbReference>
<dbReference type="InterPro" id="IPR000835">
    <property type="entry name" value="HTH_MarR-typ"/>
</dbReference>
<dbReference type="GO" id="GO:0003700">
    <property type="term" value="F:DNA-binding transcription factor activity"/>
    <property type="evidence" value="ECO:0007669"/>
    <property type="project" value="InterPro"/>
</dbReference>
<dbReference type="InterPro" id="IPR039422">
    <property type="entry name" value="MarR/SlyA-like"/>
</dbReference>
<proteinExistence type="predicted"/>
<protein>
    <submittedName>
        <fullName evidence="2">MarR family transcriptional regulator</fullName>
    </submittedName>
</protein>
<dbReference type="PANTHER" id="PTHR33164:SF107">
    <property type="entry name" value="TRANSCRIPTIONAL REGULATORY PROTEIN"/>
    <property type="match status" value="1"/>
</dbReference>
<feature type="domain" description="HTH marR-type" evidence="1">
    <location>
        <begin position="1"/>
        <end position="139"/>
    </location>
</feature>
<sequence>MLADMSQDLGIVDGLAQLSFLVQGALAKRAAVHDLSMTQVRLLGVLRDRRPGVNQLAALLELDKSSITGLVDRASARGLVTRVPSERDRRAVEVVLTDRGRALAEEVERDFGADVAVLVGGLTDPEQRRLSALASRVIETSQA</sequence>
<name>A0A919VKZ7_9ACTN</name>
<dbReference type="EMBL" id="BOQP01000003">
    <property type="protein sequence ID" value="GIM67101.1"/>
    <property type="molecule type" value="Genomic_DNA"/>
</dbReference>
<accession>A0A919VKZ7</accession>
<dbReference type="GO" id="GO:0006950">
    <property type="term" value="P:response to stress"/>
    <property type="evidence" value="ECO:0007669"/>
    <property type="project" value="TreeGrafter"/>
</dbReference>
<comment type="caution">
    <text evidence="2">The sequence shown here is derived from an EMBL/GenBank/DDBJ whole genome shotgun (WGS) entry which is preliminary data.</text>
</comment>
<gene>
    <name evidence="2" type="primary">marR_1</name>
    <name evidence="2" type="ORF">Aco04nite_04760</name>
</gene>
<dbReference type="Proteomes" id="UP000680865">
    <property type="component" value="Unassembled WGS sequence"/>
</dbReference>
<dbReference type="PROSITE" id="PS50995">
    <property type="entry name" value="HTH_MARR_2"/>
    <property type="match status" value="1"/>
</dbReference>
<evidence type="ECO:0000313" key="3">
    <source>
        <dbReference type="Proteomes" id="UP000680865"/>
    </source>
</evidence>
<dbReference type="Pfam" id="PF12802">
    <property type="entry name" value="MarR_2"/>
    <property type="match status" value="1"/>
</dbReference>
<evidence type="ECO:0000313" key="2">
    <source>
        <dbReference type="EMBL" id="GIM67101.1"/>
    </source>
</evidence>
<organism evidence="2 3">
    <name type="scientific">Winogradskya consettensis</name>
    <dbReference type="NCBI Taxonomy" id="113560"/>
    <lineage>
        <taxon>Bacteria</taxon>
        <taxon>Bacillati</taxon>
        <taxon>Actinomycetota</taxon>
        <taxon>Actinomycetes</taxon>
        <taxon>Micromonosporales</taxon>
        <taxon>Micromonosporaceae</taxon>
        <taxon>Winogradskya</taxon>
    </lineage>
</organism>
<evidence type="ECO:0000259" key="1">
    <source>
        <dbReference type="PROSITE" id="PS50995"/>
    </source>
</evidence>
<reference evidence="2" key="1">
    <citation type="submission" date="2021-03" db="EMBL/GenBank/DDBJ databases">
        <title>Whole genome shotgun sequence of Actinoplanes consettensis NBRC 14913.</title>
        <authorList>
            <person name="Komaki H."/>
            <person name="Tamura T."/>
        </authorList>
    </citation>
    <scope>NUCLEOTIDE SEQUENCE</scope>
    <source>
        <strain evidence="2">NBRC 14913</strain>
    </source>
</reference>
<dbReference type="PANTHER" id="PTHR33164">
    <property type="entry name" value="TRANSCRIPTIONAL REGULATOR, MARR FAMILY"/>
    <property type="match status" value="1"/>
</dbReference>
<dbReference type="InterPro" id="IPR036390">
    <property type="entry name" value="WH_DNA-bd_sf"/>
</dbReference>
<keyword evidence="3" id="KW-1185">Reference proteome</keyword>